<keyword evidence="3" id="KW-0378">Hydrolase</keyword>
<dbReference type="GO" id="GO:0071111">
    <property type="term" value="F:cyclic-guanylate-specific phosphodiesterase activity"/>
    <property type="evidence" value="ECO:0007669"/>
    <property type="project" value="UniProtKB-EC"/>
</dbReference>
<dbReference type="InterPro" id="IPR001633">
    <property type="entry name" value="EAL_dom"/>
</dbReference>
<evidence type="ECO:0000259" key="2">
    <source>
        <dbReference type="PROSITE" id="PS50883"/>
    </source>
</evidence>
<evidence type="ECO:0000313" key="3">
    <source>
        <dbReference type="EMBL" id="APZ93044.1"/>
    </source>
</evidence>
<keyword evidence="4" id="KW-1185">Reference proteome</keyword>
<accession>A0A1P8WG69</accession>
<dbReference type="SUPFAM" id="SSF141868">
    <property type="entry name" value="EAL domain-like"/>
    <property type="match status" value="1"/>
</dbReference>
<evidence type="ECO:0000313" key="4">
    <source>
        <dbReference type="Proteomes" id="UP000187735"/>
    </source>
</evidence>
<dbReference type="AlphaFoldDB" id="A0A1P8WG69"/>
<dbReference type="RefSeq" id="WP_077024571.1">
    <property type="nucleotide sequence ID" value="NZ_CP017641.1"/>
</dbReference>
<feature type="domain" description="EAL" evidence="2">
    <location>
        <begin position="147"/>
        <end position="393"/>
    </location>
</feature>
<dbReference type="STRING" id="1891926.Fuma_02658"/>
<dbReference type="CDD" id="cd01948">
    <property type="entry name" value="EAL"/>
    <property type="match status" value="1"/>
</dbReference>
<dbReference type="Gene3D" id="3.20.20.450">
    <property type="entry name" value="EAL domain"/>
    <property type="match status" value="1"/>
</dbReference>
<dbReference type="KEGG" id="fmr:Fuma_02658"/>
<dbReference type="InterPro" id="IPR050706">
    <property type="entry name" value="Cyclic-di-GMP_PDE-like"/>
</dbReference>
<sequence length="398" mass="44290">MNNEKQPHLTEFDAAFAAEMEAADMENIVPADEVLWVLHAHINENGTAQRLPVQCQPFTIGRHPENTVSISNGTVSGHHAEILVAGDQLLIRDRDSTNGTLLNGRRLYTVEALRDNDILHFGNVMFTVQKDSAVTQIRTVASDAASEAIAQVQFSTLMSRPGVEPYFQPIVRLGSEERVGFEVLSRSQFIGLETPAKMFKVAAQRTSEAALSRICRLEGMRATNVLDPSMDFYLNTHPAELNDQDLIYSLRDLRQRYPDLSIMLEVHESGVTSVDYLRCLRQELNDLSIGLAYDDFGAGQARLTELIEVPPDVLKFDVKLVQGLSTATDARRSTVAGLIRIVKDLDVIPLAEGIETREEAEICQELGFELAQGYLFGKGEPVKKWIPEEKTTPEKLVL</sequence>
<organism evidence="3 4">
    <name type="scientific">Fuerstiella marisgermanici</name>
    <dbReference type="NCBI Taxonomy" id="1891926"/>
    <lineage>
        <taxon>Bacteria</taxon>
        <taxon>Pseudomonadati</taxon>
        <taxon>Planctomycetota</taxon>
        <taxon>Planctomycetia</taxon>
        <taxon>Planctomycetales</taxon>
        <taxon>Planctomycetaceae</taxon>
        <taxon>Fuerstiella</taxon>
    </lineage>
</organism>
<dbReference type="Pfam" id="PF00563">
    <property type="entry name" value="EAL"/>
    <property type="match status" value="1"/>
</dbReference>
<dbReference type="CDD" id="cd00060">
    <property type="entry name" value="FHA"/>
    <property type="match status" value="1"/>
</dbReference>
<protein>
    <submittedName>
        <fullName evidence="3">Cyclic-di-GMP phosphodiesterase AdrB</fullName>
        <ecNumber evidence="3">3.1.4.52</ecNumber>
    </submittedName>
</protein>
<dbReference type="SUPFAM" id="SSF49879">
    <property type="entry name" value="SMAD/FHA domain"/>
    <property type="match status" value="1"/>
</dbReference>
<dbReference type="OrthoDB" id="9813903at2"/>
<name>A0A1P8WG69_9PLAN</name>
<proteinExistence type="predicted"/>
<dbReference type="InterPro" id="IPR008984">
    <property type="entry name" value="SMAD_FHA_dom_sf"/>
</dbReference>
<dbReference type="Gene3D" id="2.60.200.20">
    <property type="match status" value="1"/>
</dbReference>
<dbReference type="EC" id="3.1.4.52" evidence="3"/>
<dbReference type="Pfam" id="PF00498">
    <property type="entry name" value="FHA"/>
    <property type="match status" value="1"/>
</dbReference>
<feature type="domain" description="FHA" evidence="1">
    <location>
        <begin position="58"/>
        <end position="107"/>
    </location>
</feature>
<reference evidence="3 4" key="1">
    <citation type="journal article" date="2016" name="Front. Microbiol.">
        <title>Fuerstia marisgermanicae gen. nov., sp. nov., an Unusual Member of the Phylum Planctomycetes from the German Wadden Sea.</title>
        <authorList>
            <person name="Kohn T."/>
            <person name="Heuer A."/>
            <person name="Jogler M."/>
            <person name="Vollmers J."/>
            <person name="Boedeker C."/>
            <person name="Bunk B."/>
            <person name="Rast P."/>
            <person name="Borchert D."/>
            <person name="Glockner I."/>
            <person name="Freese H.M."/>
            <person name="Klenk H.P."/>
            <person name="Overmann J."/>
            <person name="Kaster A.K."/>
            <person name="Rohde M."/>
            <person name="Wiegand S."/>
            <person name="Jogler C."/>
        </authorList>
    </citation>
    <scope>NUCLEOTIDE SEQUENCE [LARGE SCALE GENOMIC DNA]</scope>
    <source>
        <strain evidence="3 4">NH11</strain>
    </source>
</reference>
<dbReference type="EMBL" id="CP017641">
    <property type="protein sequence ID" value="APZ93044.1"/>
    <property type="molecule type" value="Genomic_DNA"/>
</dbReference>
<dbReference type="SMART" id="SM00052">
    <property type="entry name" value="EAL"/>
    <property type="match status" value="1"/>
</dbReference>
<dbReference type="PANTHER" id="PTHR33121">
    <property type="entry name" value="CYCLIC DI-GMP PHOSPHODIESTERASE PDEF"/>
    <property type="match status" value="1"/>
</dbReference>
<dbReference type="InterPro" id="IPR035919">
    <property type="entry name" value="EAL_sf"/>
</dbReference>
<gene>
    <name evidence="3" type="primary">adrB</name>
    <name evidence="3" type="ORF">Fuma_02658</name>
</gene>
<dbReference type="PANTHER" id="PTHR33121:SF76">
    <property type="entry name" value="SIGNALING PROTEIN"/>
    <property type="match status" value="1"/>
</dbReference>
<dbReference type="PROSITE" id="PS50006">
    <property type="entry name" value="FHA_DOMAIN"/>
    <property type="match status" value="1"/>
</dbReference>
<dbReference type="SMART" id="SM00240">
    <property type="entry name" value="FHA"/>
    <property type="match status" value="1"/>
</dbReference>
<dbReference type="PROSITE" id="PS50883">
    <property type="entry name" value="EAL"/>
    <property type="match status" value="1"/>
</dbReference>
<dbReference type="Proteomes" id="UP000187735">
    <property type="component" value="Chromosome"/>
</dbReference>
<dbReference type="InterPro" id="IPR000253">
    <property type="entry name" value="FHA_dom"/>
</dbReference>
<evidence type="ECO:0000259" key="1">
    <source>
        <dbReference type="PROSITE" id="PS50006"/>
    </source>
</evidence>